<reference evidence="10 11" key="1">
    <citation type="journal article" date="2016" name="Antonie Van Leeuwenhoek">
        <title>Denitratimonas tolerans gen. nov., sp. nov., a denitrifying bacterium isolated from a bioreactor for tannery wastewater treatment.</title>
        <authorList>
            <person name="Han S.I."/>
            <person name="Kim J.O."/>
            <person name="Lee Y.R."/>
            <person name="Ekpeghere K.I."/>
            <person name="Koh S.C."/>
            <person name="Whang K.S."/>
        </authorList>
    </citation>
    <scope>NUCLEOTIDE SEQUENCE [LARGE SCALE GENOMIC DNA]</scope>
    <source>
        <strain evidence="10 11">KACC 17565</strain>
    </source>
</reference>
<dbReference type="SMART" id="SM00052">
    <property type="entry name" value="EAL"/>
    <property type="match status" value="1"/>
</dbReference>
<dbReference type="Pfam" id="PF00672">
    <property type="entry name" value="HAMP"/>
    <property type="match status" value="1"/>
</dbReference>
<feature type="domain" description="EAL" evidence="7">
    <location>
        <begin position="450"/>
        <end position="702"/>
    </location>
</feature>
<dbReference type="Gene3D" id="3.30.70.270">
    <property type="match status" value="1"/>
</dbReference>
<dbReference type="EMBL" id="JBBDHC010000017">
    <property type="protein sequence ID" value="MEJ1250273.1"/>
    <property type="molecule type" value="Genomic_DNA"/>
</dbReference>
<name>A0AAW9R914_9GAMM</name>
<dbReference type="Gene3D" id="6.10.340.10">
    <property type="match status" value="1"/>
</dbReference>
<evidence type="ECO:0000259" key="9">
    <source>
        <dbReference type="PROSITE" id="PS50887"/>
    </source>
</evidence>
<dbReference type="InterPro" id="IPR043128">
    <property type="entry name" value="Rev_trsase/Diguanyl_cyclase"/>
</dbReference>
<dbReference type="InterPro" id="IPR035919">
    <property type="entry name" value="EAL_sf"/>
</dbReference>
<dbReference type="InterPro" id="IPR000160">
    <property type="entry name" value="GGDEF_dom"/>
</dbReference>
<protein>
    <submittedName>
        <fullName evidence="10">EAL domain-containing protein</fullName>
    </submittedName>
</protein>
<keyword evidence="5 6" id="KW-0472">Membrane</keyword>
<comment type="caution">
    <text evidence="10">The sequence shown here is derived from an EMBL/GenBank/DDBJ whole genome shotgun (WGS) entry which is preliminary data.</text>
</comment>
<evidence type="ECO:0000313" key="11">
    <source>
        <dbReference type="Proteomes" id="UP001364472"/>
    </source>
</evidence>
<dbReference type="SMART" id="SM00267">
    <property type="entry name" value="GGDEF"/>
    <property type="match status" value="1"/>
</dbReference>
<sequence>MRLGLRSKFWLIVLLAVAVCGGIGFVGLRQQIEGMEEISRIGADAISEASQLSEQRRALALAQMLAEAIINPIYYFDLVQIGAAARSALRQPDVAYVLVYDAEGRILHDASPDIARFGQRMGDEMATAVMVAAEPLVQMDERVIDAAVPVTLGGERIGGVRVGISRQVPSLFEKQVLASIQTGMERWRDRMQSLIGMLLLGLMVSILLVALLISRGLVRPVQRLALAARQMEQGNYAVEFLTPSRCDEIGELEDAFVRMGRSVDRHDRDIRRLAFSDALTGLPNRVAFRESLNARVLAAERDGHQLALMFIDLDDFKRINDTLGHDIGDEVLTQFGMRILNATREPDDGHVEVARFGGDEFVVLLHGTEVRDRASRLAQTFLAQMRQPITVGGQSIVLAASIGITLYPQDGAQPATLLKNADIAMYRAKLDGKNCLRFYTRDMDMVMEREMQLEQDLHLALDRGELSVVYQPIHSLQSGRIIGAEALVRWNHPQRGPMATELFIAVAEQTGQIEAIGRFVLKVACAEAATWPQVDGVAPFVSVNISARQLRQGALPDLVDAELRESGLPPARLHLELTETMMFSLEQEAIGACARLRAAGVRIWLDDFGTGFSGLSHLRRVPIDGVKIDRSFVSGMLDDADDLALTAAIIAMAHSLGIVVTAEGVESQGQFDALEARGCDNLQGFLLGRPMSAADLVRELGG</sequence>
<gene>
    <name evidence="10" type="ORF">WB794_11385</name>
</gene>
<feature type="domain" description="HAMP" evidence="8">
    <location>
        <begin position="215"/>
        <end position="268"/>
    </location>
</feature>
<dbReference type="GO" id="GO:0007165">
    <property type="term" value="P:signal transduction"/>
    <property type="evidence" value="ECO:0007669"/>
    <property type="project" value="InterPro"/>
</dbReference>
<dbReference type="PROSITE" id="PS50885">
    <property type="entry name" value="HAMP"/>
    <property type="match status" value="1"/>
</dbReference>
<keyword evidence="2" id="KW-1003">Cell membrane</keyword>
<dbReference type="Gene3D" id="3.30.450.20">
    <property type="entry name" value="PAS domain"/>
    <property type="match status" value="1"/>
</dbReference>
<organism evidence="10 11">
    <name type="scientific">Denitratimonas tolerans</name>
    <dbReference type="NCBI Taxonomy" id="1338420"/>
    <lineage>
        <taxon>Bacteria</taxon>
        <taxon>Pseudomonadati</taxon>
        <taxon>Pseudomonadota</taxon>
        <taxon>Gammaproteobacteria</taxon>
        <taxon>Lysobacterales</taxon>
        <taxon>Lysobacteraceae</taxon>
        <taxon>Denitratimonas</taxon>
    </lineage>
</organism>
<dbReference type="InterPro" id="IPR001633">
    <property type="entry name" value="EAL_dom"/>
</dbReference>
<feature type="domain" description="GGDEF" evidence="9">
    <location>
        <begin position="304"/>
        <end position="441"/>
    </location>
</feature>
<evidence type="ECO:0000256" key="3">
    <source>
        <dbReference type="ARBA" id="ARBA00022692"/>
    </source>
</evidence>
<evidence type="ECO:0000313" key="10">
    <source>
        <dbReference type="EMBL" id="MEJ1250273.1"/>
    </source>
</evidence>
<dbReference type="Pfam" id="PF00563">
    <property type="entry name" value="EAL"/>
    <property type="match status" value="1"/>
</dbReference>
<dbReference type="SUPFAM" id="SSF55073">
    <property type="entry name" value="Nucleotide cyclase"/>
    <property type="match status" value="1"/>
</dbReference>
<dbReference type="CDD" id="cd01949">
    <property type="entry name" value="GGDEF"/>
    <property type="match status" value="1"/>
</dbReference>
<dbReference type="Pfam" id="PF00990">
    <property type="entry name" value="GGDEF"/>
    <property type="match status" value="1"/>
</dbReference>
<dbReference type="CDD" id="cd01948">
    <property type="entry name" value="EAL"/>
    <property type="match status" value="1"/>
</dbReference>
<evidence type="ECO:0000259" key="7">
    <source>
        <dbReference type="PROSITE" id="PS50883"/>
    </source>
</evidence>
<dbReference type="SUPFAM" id="SSF103190">
    <property type="entry name" value="Sensory domain-like"/>
    <property type="match status" value="1"/>
</dbReference>
<dbReference type="RefSeq" id="WP_337335975.1">
    <property type="nucleotide sequence ID" value="NZ_JBBDHC010000017.1"/>
</dbReference>
<dbReference type="PROSITE" id="PS50887">
    <property type="entry name" value="GGDEF"/>
    <property type="match status" value="1"/>
</dbReference>
<keyword evidence="4 6" id="KW-1133">Transmembrane helix</keyword>
<dbReference type="PANTHER" id="PTHR44757">
    <property type="entry name" value="DIGUANYLATE CYCLASE DGCP"/>
    <property type="match status" value="1"/>
</dbReference>
<evidence type="ECO:0000256" key="4">
    <source>
        <dbReference type="ARBA" id="ARBA00022989"/>
    </source>
</evidence>
<dbReference type="Gene3D" id="3.20.20.450">
    <property type="entry name" value="EAL domain"/>
    <property type="match status" value="1"/>
</dbReference>
<dbReference type="Proteomes" id="UP001364472">
    <property type="component" value="Unassembled WGS sequence"/>
</dbReference>
<accession>A0AAW9R914</accession>
<keyword evidence="11" id="KW-1185">Reference proteome</keyword>
<dbReference type="AlphaFoldDB" id="A0AAW9R914"/>
<dbReference type="CDD" id="cd06225">
    <property type="entry name" value="HAMP"/>
    <property type="match status" value="1"/>
</dbReference>
<dbReference type="InterPro" id="IPR029151">
    <property type="entry name" value="Sensor-like_sf"/>
</dbReference>
<dbReference type="PROSITE" id="PS50883">
    <property type="entry name" value="EAL"/>
    <property type="match status" value="1"/>
</dbReference>
<dbReference type="SMART" id="SM00304">
    <property type="entry name" value="HAMP"/>
    <property type="match status" value="1"/>
</dbReference>
<dbReference type="InterPro" id="IPR033463">
    <property type="entry name" value="sCache_3"/>
</dbReference>
<feature type="transmembrane region" description="Helical" evidence="6">
    <location>
        <begin position="194"/>
        <end position="213"/>
    </location>
</feature>
<feature type="transmembrane region" description="Helical" evidence="6">
    <location>
        <begin position="6"/>
        <end position="28"/>
    </location>
</feature>
<evidence type="ECO:0000256" key="6">
    <source>
        <dbReference type="SAM" id="Phobius"/>
    </source>
</evidence>
<dbReference type="InterPro" id="IPR003660">
    <property type="entry name" value="HAMP_dom"/>
</dbReference>
<proteinExistence type="predicted"/>
<dbReference type="PANTHER" id="PTHR44757:SF2">
    <property type="entry name" value="BIOFILM ARCHITECTURE MAINTENANCE PROTEIN MBAA"/>
    <property type="match status" value="1"/>
</dbReference>
<evidence type="ECO:0000256" key="1">
    <source>
        <dbReference type="ARBA" id="ARBA00004651"/>
    </source>
</evidence>
<evidence type="ECO:0000256" key="2">
    <source>
        <dbReference type="ARBA" id="ARBA00022475"/>
    </source>
</evidence>
<evidence type="ECO:0000259" key="8">
    <source>
        <dbReference type="PROSITE" id="PS50885"/>
    </source>
</evidence>
<dbReference type="InterPro" id="IPR052155">
    <property type="entry name" value="Biofilm_reg_signaling"/>
</dbReference>
<dbReference type="Pfam" id="PF17203">
    <property type="entry name" value="sCache_3_2"/>
    <property type="match status" value="1"/>
</dbReference>
<comment type="subcellular location">
    <subcellularLocation>
        <location evidence="1">Cell membrane</location>
        <topology evidence="1">Multi-pass membrane protein</topology>
    </subcellularLocation>
</comment>
<dbReference type="SUPFAM" id="SSF158472">
    <property type="entry name" value="HAMP domain-like"/>
    <property type="match status" value="1"/>
</dbReference>
<evidence type="ECO:0000256" key="5">
    <source>
        <dbReference type="ARBA" id="ARBA00023136"/>
    </source>
</evidence>
<keyword evidence="3 6" id="KW-0812">Transmembrane</keyword>
<dbReference type="NCBIfam" id="TIGR00254">
    <property type="entry name" value="GGDEF"/>
    <property type="match status" value="1"/>
</dbReference>
<dbReference type="SUPFAM" id="SSF141868">
    <property type="entry name" value="EAL domain-like"/>
    <property type="match status" value="1"/>
</dbReference>
<dbReference type="InterPro" id="IPR029787">
    <property type="entry name" value="Nucleotide_cyclase"/>
</dbReference>
<dbReference type="GO" id="GO:0005886">
    <property type="term" value="C:plasma membrane"/>
    <property type="evidence" value="ECO:0007669"/>
    <property type="project" value="UniProtKB-SubCell"/>
</dbReference>